<proteinExistence type="predicted"/>
<evidence type="ECO:0000313" key="3">
    <source>
        <dbReference type="Proteomes" id="UP000295447"/>
    </source>
</evidence>
<name>A0A4R7ZKR2_9ACTN</name>
<accession>A0A4R7ZKR2</accession>
<dbReference type="AlphaFoldDB" id="A0A4R7ZKR2"/>
<feature type="compositionally biased region" description="Low complexity" evidence="1">
    <location>
        <begin position="292"/>
        <end position="305"/>
    </location>
</feature>
<feature type="compositionally biased region" description="Low complexity" evidence="1">
    <location>
        <begin position="326"/>
        <end position="340"/>
    </location>
</feature>
<dbReference type="OrthoDB" id="3818945at2"/>
<sequence>MTDGEVQIPPQSWEYRLVAAVVYAVEQRAGGRGGPRTRWNGRVLEESDPENLGSAHADGSLAVSVQQVLVPLREARDLDRPLTDDEAWMLRDAMDTLTHEAAHLMAPLGDTAEPEAYPYDDAAAADDEGRVEHWTKRNLDLVISDVFADAGLDKVEAAVLAQQDLNAYAAFTPAARHLDKALAERSDLTSAEVTQKLLCTADSQRWNVEVDMVIDKHLVEPGLMPEAHRAEVRKQLVAPLRQSLSRLAAVEADESLGSDQKTAEGTKAAQNAVAGLDQELNRVERHYRIGIAQRAQQQSQRPASRLNQDVRRAQDNLPPDLKRLRALTAPQAPAAGATKQSVGGTDHALPAQGNAARPRGQQAHRPHPDGPTRPQAPQRG</sequence>
<gene>
    <name evidence="2" type="ORF">EV650_7212</name>
</gene>
<organism evidence="2 3">
    <name type="scientific">Kribbella kalugense</name>
    <dbReference type="NCBI Taxonomy" id="2512221"/>
    <lineage>
        <taxon>Bacteria</taxon>
        <taxon>Bacillati</taxon>
        <taxon>Actinomycetota</taxon>
        <taxon>Actinomycetes</taxon>
        <taxon>Propionibacteriales</taxon>
        <taxon>Kribbellaceae</taxon>
        <taxon>Kribbella</taxon>
    </lineage>
</organism>
<dbReference type="RefSeq" id="WP_134123554.1">
    <property type="nucleotide sequence ID" value="NZ_SODF01000003.1"/>
</dbReference>
<keyword evidence="3" id="KW-1185">Reference proteome</keyword>
<comment type="caution">
    <text evidence="2">The sequence shown here is derived from an EMBL/GenBank/DDBJ whole genome shotgun (WGS) entry which is preliminary data.</text>
</comment>
<protein>
    <submittedName>
        <fullName evidence="2">Uncharacterized protein</fullName>
    </submittedName>
</protein>
<dbReference type="Proteomes" id="UP000295447">
    <property type="component" value="Unassembled WGS sequence"/>
</dbReference>
<evidence type="ECO:0000313" key="2">
    <source>
        <dbReference type="EMBL" id="TDW15720.1"/>
    </source>
</evidence>
<dbReference type="EMBL" id="SODF01000003">
    <property type="protein sequence ID" value="TDW15720.1"/>
    <property type="molecule type" value="Genomic_DNA"/>
</dbReference>
<feature type="region of interest" description="Disordered" evidence="1">
    <location>
        <begin position="292"/>
        <end position="380"/>
    </location>
</feature>
<evidence type="ECO:0000256" key="1">
    <source>
        <dbReference type="SAM" id="MobiDB-lite"/>
    </source>
</evidence>
<reference evidence="2 3" key="1">
    <citation type="submission" date="2019-03" db="EMBL/GenBank/DDBJ databases">
        <title>Genomic Encyclopedia of Type Strains, Phase III (KMG-III): the genomes of soil and plant-associated and newly described type strains.</title>
        <authorList>
            <person name="Whitman W."/>
        </authorList>
    </citation>
    <scope>NUCLEOTIDE SEQUENCE [LARGE SCALE GENOMIC DNA]</scope>
    <source>
        <strain evidence="2 3">VKM Ac-2570</strain>
    </source>
</reference>